<dbReference type="SMART" id="SM00028">
    <property type="entry name" value="TPR"/>
    <property type="match status" value="4"/>
</dbReference>
<dbReference type="RefSeq" id="WP_254739000.1">
    <property type="nucleotide sequence ID" value="NZ_JANCLU010000003.1"/>
</dbReference>
<evidence type="ECO:0000259" key="1">
    <source>
        <dbReference type="PROSITE" id="PS50125"/>
    </source>
</evidence>
<dbReference type="Proteomes" id="UP001205890">
    <property type="component" value="Unassembled WGS sequence"/>
</dbReference>
<accession>A0ABT1L8B2</accession>
<protein>
    <submittedName>
        <fullName evidence="2">Tetratricopeptide repeat protein</fullName>
    </submittedName>
</protein>
<dbReference type="SUPFAM" id="SSF55073">
    <property type="entry name" value="Nucleotide cyclase"/>
    <property type="match status" value="1"/>
</dbReference>
<dbReference type="CDD" id="cd07302">
    <property type="entry name" value="CHD"/>
    <property type="match status" value="1"/>
</dbReference>
<dbReference type="InterPro" id="IPR029787">
    <property type="entry name" value="Nucleotide_cyclase"/>
</dbReference>
<dbReference type="Pfam" id="PF13432">
    <property type="entry name" value="TPR_16"/>
    <property type="match status" value="1"/>
</dbReference>
<comment type="caution">
    <text evidence="2">The sequence shown here is derived from an EMBL/GenBank/DDBJ whole genome shotgun (WGS) entry which is preliminary data.</text>
</comment>
<dbReference type="Pfam" id="PF00211">
    <property type="entry name" value="Guanylate_cyc"/>
    <property type="match status" value="1"/>
</dbReference>
<sequence length="601" mass="64712">MDGLTAPDGVSDGPALERRLAAILALDVVGFSRLTGLDEEGTLAALKDHRRNLIDPTILAARGRIIKSTGDGLLAEFSSSVAAVRAAVVIQKGIVDRQQGRPADRLMALRIGVHVGDVVVDDADLLGDGVNIAARLEGIADPGGVTISEDVWRQVQGKVAVEFADAGEVRLKNILRPLRVFRLASAESPGPAASGPAAPAPAGLALPPRELPSLAVLPFQNMSGDPEQEYFADGLVEDILTTLSKLTGLRVIARNSSFVYKGRAVDVRDVGKQLDVRYVLEGSVRRAGGRVRITAQLIEARSGDHVWAERYDRPVDDLFAVQDEITLVLATELQVKLTEGEQARRHYTTAVNVEAWSLWMQGLSLYRAAVSKDNCSRALALWRQALALDPDAPALNAMVGFMHCADARFGWWEDRAVAIAQARSFTDKALRGDPENPDAHICLGMISMIEGDWPNAVAHARRAVAAAPGSADASALGSFLLACAGHPHESVPLIERAMQLSPTYPANYLGHLGNAYRLTGRFEEAIAAFKAFDARAAGFGLTDLAIAYQQTDRPDLARETARRLLSLRPCFTLAGWRATQFRRNQALLDAEVEALRLAGLS</sequence>
<reference evidence="2 3" key="1">
    <citation type="submission" date="2022-07" db="EMBL/GenBank/DDBJ databases">
        <authorList>
            <person name="Li W.-J."/>
            <person name="Deng Q.-Q."/>
        </authorList>
    </citation>
    <scope>NUCLEOTIDE SEQUENCE [LARGE SCALE GENOMIC DNA]</scope>
    <source>
        <strain evidence="2 3">SYSU M60028</strain>
    </source>
</reference>
<dbReference type="Gene3D" id="1.25.40.10">
    <property type="entry name" value="Tetratricopeptide repeat domain"/>
    <property type="match status" value="1"/>
</dbReference>
<dbReference type="Pfam" id="PF13181">
    <property type="entry name" value="TPR_8"/>
    <property type="match status" value="1"/>
</dbReference>
<dbReference type="EMBL" id="JANCLU010000003">
    <property type="protein sequence ID" value="MCP8937737.1"/>
    <property type="molecule type" value="Genomic_DNA"/>
</dbReference>
<name>A0ABT1L8B2_9HYPH</name>
<feature type="domain" description="Guanylate cyclase" evidence="1">
    <location>
        <begin position="22"/>
        <end position="137"/>
    </location>
</feature>
<proteinExistence type="predicted"/>
<dbReference type="Gene3D" id="3.40.50.10070">
    <property type="entry name" value="TolB, N-terminal domain"/>
    <property type="match status" value="1"/>
</dbReference>
<dbReference type="InterPro" id="IPR019734">
    <property type="entry name" value="TPR_rpt"/>
</dbReference>
<dbReference type="InterPro" id="IPR011990">
    <property type="entry name" value="TPR-like_helical_dom_sf"/>
</dbReference>
<dbReference type="Gene3D" id="3.30.70.1230">
    <property type="entry name" value="Nucleotide cyclase"/>
    <property type="match status" value="1"/>
</dbReference>
<dbReference type="InterPro" id="IPR050697">
    <property type="entry name" value="Adenylyl/Guanylyl_Cyclase_3/4"/>
</dbReference>
<evidence type="ECO:0000313" key="3">
    <source>
        <dbReference type="Proteomes" id="UP001205890"/>
    </source>
</evidence>
<gene>
    <name evidence="2" type="ORF">NK718_04360</name>
</gene>
<keyword evidence="3" id="KW-1185">Reference proteome</keyword>
<dbReference type="SUPFAM" id="SSF48452">
    <property type="entry name" value="TPR-like"/>
    <property type="match status" value="1"/>
</dbReference>
<organism evidence="2 3">
    <name type="scientific">Alsobacter ponti</name>
    <dbReference type="NCBI Taxonomy" id="2962936"/>
    <lineage>
        <taxon>Bacteria</taxon>
        <taxon>Pseudomonadati</taxon>
        <taxon>Pseudomonadota</taxon>
        <taxon>Alphaproteobacteria</taxon>
        <taxon>Hyphomicrobiales</taxon>
        <taxon>Alsobacteraceae</taxon>
        <taxon>Alsobacter</taxon>
    </lineage>
</organism>
<dbReference type="PANTHER" id="PTHR43081">
    <property type="entry name" value="ADENYLATE CYCLASE, TERMINAL-DIFFERENTIATION SPECIFIC-RELATED"/>
    <property type="match status" value="1"/>
</dbReference>
<dbReference type="InterPro" id="IPR001054">
    <property type="entry name" value="A/G_cyclase"/>
</dbReference>
<evidence type="ECO:0000313" key="2">
    <source>
        <dbReference type="EMBL" id="MCP8937737.1"/>
    </source>
</evidence>
<dbReference type="SMART" id="SM00044">
    <property type="entry name" value="CYCc"/>
    <property type="match status" value="1"/>
</dbReference>
<dbReference type="PANTHER" id="PTHR43081:SF19">
    <property type="entry name" value="PH-SENSITIVE ADENYLATE CYCLASE RV1264"/>
    <property type="match status" value="1"/>
</dbReference>
<dbReference type="PROSITE" id="PS50125">
    <property type="entry name" value="GUANYLATE_CYCLASE_2"/>
    <property type="match status" value="1"/>
</dbReference>